<protein>
    <submittedName>
        <fullName evidence="3">Amidohydrolase</fullName>
    </submittedName>
</protein>
<proteinExistence type="predicted"/>
<dbReference type="STRING" id="1579316.RC74_06035"/>
<dbReference type="PROSITE" id="PS50263">
    <property type="entry name" value="CN_HYDROLASE"/>
    <property type="match status" value="1"/>
</dbReference>
<dbReference type="RefSeq" id="WP_039002834.1">
    <property type="nucleotide sequence ID" value="NZ_CP014327.1"/>
</dbReference>
<evidence type="ECO:0000313" key="3">
    <source>
        <dbReference type="EMBL" id="AML50897.1"/>
    </source>
</evidence>
<evidence type="ECO:0000313" key="4">
    <source>
        <dbReference type="Proteomes" id="UP000070371"/>
    </source>
</evidence>
<dbReference type="Pfam" id="PF00795">
    <property type="entry name" value="CN_hydrolase"/>
    <property type="match status" value="1"/>
</dbReference>
<sequence>MRIALCQLNSNDTPANNLPETLDFVRQAIAQGAEFIATPEVTNCVSNSRAHQVAVLQFEEDDITLAALQQEARNAGVWISIGSLGIKLPDETRFANRSFLINPQGEIVARYDKIHMFDVEISPTETYKESAGYRPGDRAVVANTDFGGVGLTICYDVRFAHLHRALAKAGAKIILQPAAFSTVSGAAHWHVLLRARAIETGCFIIAAAQCGDHLQSNASKRKTYGHSLVVSPWGEVLADAGDEAGVTIVDIDLSQVDEMRRKIPSLNNDVAFTNPT</sequence>
<dbReference type="SUPFAM" id="SSF56317">
    <property type="entry name" value="Carbon-nitrogen hydrolase"/>
    <property type="match status" value="1"/>
</dbReference>
<dbReference type="GO" id="GO:0016811">
    <property type="term" value="F:hydrolase activity, acting on carbon-nitrogen (but not peptide) bonds, in linear amides"/>
    <property type="evidence" value="ECO:0007669"/>
    <property type="project" value="InterPro"/>
</dbReference>
<dbReference type="InterPro" id="IPR045254">
    <property type="entry name" value="Nit1/2_C-N_Hydrolase"/>
</dbReference>
<organism evidence="3 4">
    <name type="scientific">Falsihalocynthiibacter arcticus</name>
    <dbReference type="NCBI Taxonomy" id="1579316"/>
    <lineage>
        <taxon>Bacteria</taxon>
        <taxon>Pseudomonadati</taxon>
        <taxon>Pseudomonadota</taxon>
        <taxon>Alphaproteobacteria</taxon>
        <taxon>Rhodobacterales</taxon>
        <taxon>Roseobacteraceae</taxon>
        <taxon>Falsihalocynthiibacter</taxon>
    </lineage>
</organism>
<dbReference type="CDD" id="cd07572">
    <property type="entry name" value="nit"/>
    <property type="match status" value="1"/>
</dbReference>
<feature type="domain" description="CN hydrolase" evidence="2">
    <location>
        <begin position="1"/>
        <end position="253"/>
    </location>
</feature>
<dbReference type="PANTHER" id="PTHR23088:SF27">
    <property type="entry name" value="DEAMINATED GLUTATHIONE AMIDASE"/>
    <property type="match status" value="1"/>
</dbReference>
<evidence type="ECO:0000259" key="2">
    <source>
        <dbReference type="PROSITE" id="PS50263"/>
    </source>
</evidence>
<keyword evidence="1 3" id="KW-0378">Hydrolase</keyword>
<name>A0A126UYD1_9RHOB</name>
<dbReference type="InterPro" id="IPR036526">
    <property type="entry name" value="C-N_Hydrolase_sf"/>
</dbReference>
<gene>
    <name evidence="3" type="ORF">RC74_06035</name>
</gene>
<dbReference type="PANTHER" id="PTHR23088">
    <property type="entry name" value="NITRILASE-RELATED"/>
    <property type="match status" value="1"/>
</dbReference>
<dbReference type="AlphaFoldDB" id="A0A126UYD1"/>
<keyword evidence="4" id="KW-1185">Reference proteome</keyword>
<reference evidence="3 4" key="1">
    <citation type="submission" date="2016-02" db="EMBL/GenBank/DDBJ databases">
        <title>Complete genome sequence of Halocynthiibacter arcticus PAMC 20958t from arctic marine sediment.</title>
        <authorList>
            <person name="Lee Y.M."/>
            <person name="Baek K."/>
            <person name="Lee H.K."/>
            <person name="Shin S.C."/>
        </authorList>
    </citation>
    <scope>NUCLEOTIDE SEQUENCE [LARGE SCALE GENOMIC DNA]</scope>
    <source>
        <strain evidence="3">PAMC 20958</strain>
    </source>
</reference>
<dbReference type="Proteomes" id="UP000070371">
    <property type="component" value="Chromosome"/>
</dbReference>
<evidence type="ECO:0000256" key="1">
    <source>
        <dbReference type="ARBA" id="ARBA00022801"/>
    </source>
</evidence>
<dbReference type="OrthoDB" id="9811121at2"/>
<accession>A0A126UYD1</accession>
<dbReference type="Gene3D" id="3.60.110.10">
    <property type="entry name" value="Carbon-nitrogen hydrolase"/>
    <property type="match status" value="1"/>
</dbReference>
<dbReference type="EMBL" id="CP014327">
    <property type="protein sequence ID" value="AML50897.1"/>
    <property type="molecule type" value="Genomic_DNA"/>
</dbReference>
<dbReference type="KEGG" id="hat:RC74_06035"/>
<dbReference type="InterPro" id="IPR003010">
    <property type="entry name" value="C-N_Hydrolase"/>
</dbReference>